<dbReference type="InterPro" id="IPR049204">
    <property type="entry name" value="DUF6858"/>
</dbReference>
<sequence>MKQTLLQEKYPVYTLEVMKTETSHPDVDSILAYLRDCVEQHPVSRMIAEFDHYAHTSALPQGEIAPDIQAAKHIVFCFGTHLPNAQVMAVRPRSIGVVDQGDRFIISFLEAPMPLANNAMEGWVKALVD</sequence>
<accession>A0A5M8FSS5</accession>
<reference evidence="1 2" key="1">
    <citation type="submission" date="2019-09" db="EMBL/GenBank/DDBJ databases">
        <title>Whole-genome sequence of the purple sulfur bacterium Thiohalocapsa marina DSM 19078.</title>
        <authorList>
            <person name="Kyndt J.A."/>
            <person name="Meyer T.E."/>
        </authorList>
    </citation>
    <scope>NUCLEOTIDE SEQUENCE [LARGE SCALE GENOMIC DNA]</scope>
    <source>
        <strain evidence="1 2">DSM 19078</strain>
    </source>
</reference>
<dbReference type="Pfam" id="PF21651">
    <property type="entry name" value="DUF6858"/>
    <property type="match status" value="1"/>
</dbReference>
<dbReference type="Proteomes" id="UP000322981">
    <property type="component" value="Unassembled WGS sequence"/>
</dbReference>
<dbReference type="RefSeq" id="WP_150091927.1">
    <property type="nucleotide sequence ID" value="NZ_JBFUOH010000048.1"/>
</dbReference>
<keyword evidence="2" id="KW-1185">Reference proteome</keyword>
<protein>
    <submittedName>
        <fullName evidence="1">Uncharacterized protein</fullName>
    </submittedName>
</protein>
<proteinExistence type="predicted"/>
<evidence type="ECO:0000313" key="2">
    <source>
        <dbReference type="Proteomes" id="UP000322981"/>
    </source>
</evidence>
<comment type="caution">
    <text evidence="1">The sequence shown here is derived from an EMBL/GenBank/DDBJ whole genome shotgun (WGS) entry which is preliminary data.</text>
</comment>
<gene>
    <name evidence="1" type="ORF">F2Q65_07310</name>
</gene>
<dbReference type="AlphaFoldDB" id="A0A5M8FSS5"/>
<name>A0A5M8FSS5_9GAMM</name>
<dbReference type="EMBL" id="VWXX01000007">
    <property type="protein sequence ID" value="KAA6185802.1"/>
    <property type="molecule type" value="Genomic_DNA"/>
</dbReference>
<organism evidence="1 2">
    <name type="scientific">Thiohalocapsa marina</name>
    <dbReference type="NCBI Taxonomy" id="424902"/>
    <lineage>
        <taxon>Bacteria</taxon>
        <taxon>Pseudomonadati</taxon>
        <taxon>Pseudomonadota</taxon>
        <taxon>Gammaproteobacteria</taxon>
        <taxon>Chromatiales</taxon>
        <taxon>Chromatiaceae</taxon>
        <taxon>Thiohalocapsa</taxon>
    </lineage>
</organism>
<dbReference type="OrthoDB" id="597829at2"/>
<evidence type="ECO:0000313" key="1">
    <source>
        <dbReference type="EMBL" id="KAA6185802.1"/>
    </source>
</evidence>